<protein>
    <submittedName>
        <fullName evidence="2">Rod-binding protein</fullName>
    </submittedName>
</protein>
<evidence type="ECO:0000313" key="2">
    <source>
        <dbReference type="EMBL" id="HGQ76474.1"/>
    </source>
</evidence>
<dbReference type="Pfam" id="PF10135">
    <property type="entry name" value="Rod-binding"/>
    <property type="match status" value="1"/>
</dbReference>
<reference evidence="2" key="1">
    <citation type="journal article" date="2020" name="mSystems">
        <title>Genome- and Community-Level Interaction Insights into Carbon Utilization and Element Cycling Functions of Hydrothermarchaeota in Hydrothermal Sediment.</title>
        <authorList>
            <person name="Zhou Z."/>
            <person name="Liu Y."/>
            <person name="Xu W."/>
            <person name="Pan J."/>
            <person name="Luo Z.H."/>
            <person name="Li M."/>
        </authorList>
    </citation>
    <scope>NUCLEOTIDE SEQUENCE [LARGE SCALE GENOMIC DNA]</scope>
    <source>
        <strain evidence="2">SpSt-640</strain>
    </source>
</reference>
<dbReference type="InterPro" id="IPR019301">
    <property type="entry name" value="Flagellar_prot_FlgJ_N"/>
</dbReference>
<name>A0A7V4CLI4_FERPE</name>
<gene>
    <name evidence="2" type="ORF">ENU12_00790</name>
</gene>
<dbReference type="AlphaFoldDB" id="A0A7V4CLI4"/>
<accession>A0A7V4CLI4</accession>
<dbReference type="EMBL" id="DTBH01000018">
    <property type="protein sequence ID" value="HGQ76474.1"/>
    <property type="molecule type" value="Genomic_DNA"/>
</dbReference>
<organism evidence="2">
    <name type="scientific">Fervidobacterium pennivorans</name>
    <dbReference type="NCBI Taxonomy" id="93466"/>
    <lineage>
        <taxon>Bacteria</taxon>
        <taxon>Thermotogati</taxon>
        <taxon>Thermotogota</taxon>
        <taxon>Thermotogae</taxon>
        <taxon>Thermotogales</taxon>
        <taxon>Fervidobacteriaceae</taxon>
        <taxon>Fervidobacterium</taxon>
    </lineage>
</organism>
<sequence>MGIELNKVNNNVNRIINLGKQKPESGNSLNTKKNLSIDTNSEEYQKQLRKVSEEFAAWYIYEVFKKMYNTVPKSGLIQESFGERWFREMLLQQYALKAARTDLKELSDMIYKSLGGKVITQETKSENNVEKRLEALQLLNSLISNNQESGE</sequence>
<proteinExistence type="predicted"/>
<feature type="domain" description="Flagellar protein FlgJ N-terminal" evidence="1">
    <location>
        <begin position="65"/>
        <end position="112"/>
    </location>
</feature>
<evidence type="ECO:0000259" key="1">
    <source>
        <dbReference type="Pfam" id="PF10135"/>
    </source>
</evidence>
<comment type="caution">
    <text evidence="2">The sequence shown here is derived from an EMBL/GenBank/DDBJ whole genome shotgun (WGS) entry which is preliminary data.</text>
</comment>
<dbReference type="OrthoDB" id="47836at2"/>